<evidence type="ECO:0000256" key="2">
    <source>
        <dbReference type="ARBA" id="ARBA00004496"/>
    </source>
</evidence>
<dbReference type="CDD" id="cd11421">
    <property type="entry name" value="bHLH_TS_ATOH8"/>
    <property type="match status" value="1"/>
</dbReference>
<feature type="compositionally biased region" description="Polar residues" evidence="7">
    <location>
        <begin position="465"/>
        <end position="488"/>
    </location>
</feature>
<dbReference type="GO" id="GO:0003700">
    <property type="term" value="F:DNA-binding transcription factor activity"/>
    <property type="evidence" value="ECO:0007669"/>
    <property type="project" value="InterPro"/>
</dbReference>
<comment type="caution">
    <text evidence="9">The sequence shown here is derived from an EMBL/GenBank/DDBJ whole genome shotgun (WGS) entry which is preliminary data.</text>
</comment>
<dbReference type="PROSITE" id="PS50888">
    <property type="entry name" value="BHLH"/>
    <property type="match status" value="1"/>
</dbReference>
<dbReference type="GO" id="GO:0070888">
    <property type="term" value="F:E-box binding"/>
    <property type="evidence" value="ECO:0007669"/>
    <property type="project" value="TreeGrafter"/>
</dbReference>
<feature type="region of interest" description="Disordered" evidence="7">
    <location>
        <begin position="84"/>
        <end position="163"/>
    </location>
</feature>
<name>A0AAV7IU74_COTGL</name>
<evidence type="ECO:0000256" key="5">
    <source>
        <dbReference type="ARBA" id="ARBA00023163"/>
    </source>
</evidence>
<dbReference type="AlphaFoldDB" id="A0AAV7IU74"/>
<keyword evidence="10" id="KW-1185">Reference proteome</keyword>
<evidence type="ECO:0000259" key="8">
    <source>
        <dbReference type="PROSITE" id="PS50888"/>
    </source>
</evidence>
<keyword evidence="4" id="KW-0238">DNA-binding</keyword>
<dbReference type="EMBL" id="JAHXZJ010000747">
    <property type="protein sequence ID" value="KAH0557266.1"/>
    <property type="molecule type" value="Genomic_DNA"/>
</dbReference>
<dbReference type="GO" id="GO:0009653">
    <property type="term" value="P:anatomical structure morphogenesis"/>
    <property type="evidence" value="ECO:0007669"/>
    <property type="project" value="TreeGrafter"/>
</dbReference>
<evidence type="ECO:0000256" key="4">
    <source>
        <dbReference type="ARBA" id="ARBA00023125"/>
    </source>
</evidence>
<dbReference type="Proteomes" id="UP000826195">
    <property type="component" value="Unassembled WGS sequence"/>
</dbReference>
<dbReference type="FunFam" id="4.10.280.10:FF:000052">
    <property type="entry name" value="Protein atonal homolog 8"/>
    <property type="match status" value="1"/>
</dbReference>
<keyword evidence="3" id="KW-0805">Transcription regulation</keyword>
<dbReference type="Gene3D" id="4.10.280.10">
    <property type="entry name" value="Helix-loop-helix DNA-binding domain"/>
    <property type="match status" value="1"/>
</dbReference>
<reference evidence="9 10" key="1">
    <citation type="journal article" date="2021" name="J. Hered.">
        <title>A chromosome-level genome assembly of the parasitoid wasp, Cotesia glomerata (Hymenoptera: Braconidae).</title>
        <authorList>
            <person name="Pinto B.J."/>
            <person name="Weis J.J."/>
            <person name="Gamble T."/>
            <person name="Ode P.J."/>
            <person name="Paul R."/>
            <person name="Zaspel J.M."/>
        </authorList>
    </citation>
    <scope>NUCLEOTIDE SEQUENCE [LARGE SCALE GENOMIC DNA]</scope>
    <source>
        <strain evidence="9">CgM1</strain>
    </source>
</reference>
<evidence type="ECO:0000256" key="6">
    <source>
        <dbReference type="ARBA" id="ARBA00023242"/>
    </source>
</evidence>
<feature type="compositionally biased region" description="Low complexity" evidence="7">
    <location>
        <begin position="142"/>
        <end position="152"/>
    </location>
</feature>
<evidence type="ECO:0000313" key="10">
    <source>
        <dbReference type="Proteomes" id="UP000826195"/>
    </source>
</evidence>
<dbReference type="GO" id="GO:0045944">
    <property type="term" value="P:positive regulation of transcription by RNA polymerase II"/>
    <property type="evidence" value="ECO:0007669"/>
    <property type="project" value="TreeGrafter"/>
</dbReference>
<dbReference type="InterPro" id="IPR050359">
    <property type="entry name" value="bHLH_transcription_factors"/>
</dbReference>
<dbReference type="Pfam" id="PF00010">
    <property type="entry name" value="HLH"/>
    <property type="match status" value="1"/>
</dbReference>
<dbReference type="InterPro" id="IPR032660">
    <property type="entry name" value="ATOH8_bHLH"/>
</dbReference>
<proteinExistence type="predicted"/>
<dbReference type="SMART" id="SM00353">
    <property type="entry name" value="HLH"/>
    <property type="match status" value="1"/>
</dbReference>
<evidence type="ECO:0000256" key="7">
    <source>
        <dbReference type="SAM" id="MobiDB-lite"/>
    </source>
</evidence>
<accession>A0AAV7IU74</accession>
<dbReference type="GO" id="GO:0046983">
    <property type="term" value="F:protein dimerization activity"/>
    <property type="evidence" value="ECO:0007669"/>
    <property type="project" value="InterPro"/>
</dbReference>
<protein>
    <recommendedName>
        <fullName evidence="8">BHLH domain-containing protein</fullName>
    </recommendedName>
</protein>
<feature type="compositionally biased region" description="Basic and acidic residues" evidence="7">
    <location>
        <begin position="118"/>
        <end position="132"/>
    </location>
</feature>
<feature type="compositionally biased region" description="Polar residues" evidence="7">
    <location>
        <begin position="404"/>
        <end position="421"/>
    </location>
</feature>
<dbReference type="InterPro" id="IPR036638">
    <property type="entry name" value="HLH_DNA-bd_sf"/>
</dbReference>
<evidence type="ECO:0000256" key="3">
    <source>
        <dbReference type="ARBA" id="ARBA00023015"/>
    </source>
</evidence>
<dbReference type="PANTHER" id="PTHR19290:SF102">
    <property type="entry name" value="TRANSCRIPTION FACTOR ATOH8"/>
    <property type="match status" value="1"/>
</dbReference>
<sequence>MVKIRILGKKTSGNFGADCDHFRRLRCWIEKKIEKRHVRKVKYVDVKEGICCKIRKWARRSPAAKSQDRASLLLHGMSGSEKDAGFCSGEDENLHSPSGSEDSVEVQISPISLRNKRKLAEPKKALKSDPNRPLKKRRLIERSSSPFRPWSSPEKEEEDRWRLEEERRREEEVQRLYEAQIHAQVLARLQIAAKSQELNQDSRFRTANLHQDTISRTATPHLDSNFPTRAVLKSEINLNKSSLPPEAKIRTASLQSESRLRAATPYPETGFREASQSKEDFRTASLHQEVISRTATPRLNSNCSTGAVLKSEINLNKSGLNTEGKIRTANLQSESRLRTATPYPENNLNTSTFQTEGRFCTAVIDLEGNIRTASPHQDSNFRPGAANSDPRFLQESKIRTASLESSFRTATLQKRSHSPSYRLQDDSTHQNEPLALVLREGRVPPHPGVSDLPYEDKRGGKIPSSRMSSTSGAHSEQSTTNHSQRNYKNMTRERRIEANARERTRVHTISAAFNTLRRTIPAYSHNQKLSKLSVLRIACSYIMTLSKIVREGEDSLGEGVNGLEGVNGAELGECVDLVSRTIQTEGKLRKKKDE</sequence>
<gene>
    <name evidence="9" type="ORF">KQX54_002508</name>
</gene>
<comment type="subcellular location">
    <subcellularLocation>
        <location evidence="2">Cytoplasm</location>
    </subcellularLocation>
    <subcellularLocation>
        <location evidence="1">Nucleus speckle</location>
    </subcellularLocation>
</comment>
<feature type="domain" description="BHLH" evidence="8">
    <location>
        <begin position="493"/>
        <end position="545"/>
    </location>
</feature>
<feature type="region of interest" description="Disordered" evidence="7">
    <location>
        <begin position="404"/>
        <end position="488"/>
    </location>
</feature>
<keyword evidence="5" id="KW-0804">Transcription</keyword>
<keyword evidence="6" id="KW-0539">Nucleus</keyword>
<organism evidence="9 10">
    <name type="scientific">Cotesia glomerata</name>
    <name type="common">Lepidopteran parasitic wasp</name>
    <name type="synonym">Apanteles glomeratus</name>
    <dbReference type="NCBI Taxonomy" id="32391"/>
    <lineage>
        <taxon>Eukaryota</taxon>
        <taxon>Metazoa</taxon>
        <taxon>Ecdysozoa</taxon>
        <taxon>Arthropoda</taxon>
        <taxon>Hexapoda</taxon>
        <taxon>Insecta</taxon>
        <taxon>Pterygota</taxon>
        <taxon>Neoptera</taxon>
        <taxon>Endopterygota</taxon>
        <taxon>Hymenoptera</taxon>
        <taxon>Apocrita</taxon>
        <taxon>Ichneumonoidea</taxon>
        <taxon>Braconidae</taxon>
        <taxon>Microgastrinae</taxon>
        <taxon>Cotesia</taxon>
    </lineage>
</organism>
<dbReference type="SUPFAM" id="SSF47459">
    <property type="entry name" value="HLH, helix-loop-helix DNA-binding domain"/>
    <property type="match status" value="1"/>
</dbReference>
<dbReference type="PANTHER" id="PTHR19290">
    <property type="entry name" value="BASIC HELIX-LOOP-HELIX PROTEIN NEUROGENIN-RELATED"/>
    <property type="match status" value="1"/>
</dbReference>
<dbReference type="GO" id="GO:0005737">
    <property type="term" value="C:cytoplasm"/>
    <property type="evidence" value="ECO:0007669"/>
    <property type="project" value="UniProtKB-SubCell"/>
</dbReference>
<dbReference type="InterPro" id="IPR011598">
    <property type="entry name" value="bHLH_dom"/>
</dbReference>
<dbReference type="GO" id="GO:0016607">
    <property type="term" value="C:nuclear speck"/>
    <property type="evidence" value="ECO:0007669"/>
    <property type="project" value="UniProtKB-SubCell"/>
</dbReference>
<evidence type="ECO:0000256" key="1">
    <source>
        <dbReference type="ARBA" id="ARBA00004324"/>
    </source>
</evidence>
<evidence type="ECO:0000313" key="9">
    <source>
        <dbReference type="EMBL" id="KAH0557266.1"/>
    </source>
</evidence>